<organism evidence="1 2">
    <name type="scientific">Ammonicoccus fulvus</name>
    <dbReference type="NCBI Taxonomy" id="3138240"/>
    <lineage>
        <taxon>Bacteria</taxon>
        <taxon>Bacillati</taxon>
        <taxon>Actinomycetota</taxon>
        <taxon>Actinomycetes</taxon>
        <taxon>Propionibacteriales</taxon>
        <taxon>Propionibacteriaceae</taxon>
        <taxon>Ammonicoccus</taxon>
    </lineage>
</organism>
<name>A0ABZ3FSV6_9ACTN</name>
<sequence>MKIDPKKGYERPEVDPPGGIVEVLSRWEDSGGQWRILKMSEQWVTAGLFSCAGDEMSRVTSERTTTLAHYLAGRTSSHD</sequence>
<reference evidence="1 2" key="1">
    <citation type="submission" date="2024-04" db="EMBL/GenBank/DDBJ databases">
        <title>Isolation of an actinomycete strain from pig manure.</title>
        <authorList>
            <person name="Gong T."/>
            <person name="Yu Z."/>
            <person name="An M."/>
            <person name="Wei C."/>
            <person name="Yang W."/>
            <person name="Liu L."/>
        </authorList>
    </citation>
    <scope>NUCLEOTIDE SEQUENCE [LARGE SCALE GENOMIC DNA]</scope>
    <source>
        <strain evidence="1 2">ZF39</strain>
    </source>
</reference>
<evidence type="ECO:0000313" key="1">
    <source>
        <dbReference type="EMBL" id="XAN07849.1"/>
    </source>
</evidence>
<keyword evidence="2" id="KW-1185">Reference proteome</keyword>
<protein>
    <submittedName>
        <fullName evidence="1">Uncharacterized protein</fullName>
    </submittedName>
</protein>
<dbReference type="EMBL" id="CP154795">
    <property type="protein sequence ID" value="XAN07849.1"/>
    <property type="molecule type" value="Genomic_DNA"/>
</dbReference>
<dbReference type="Proteomes" id="UP001442841">
    <property type="component" value="Chromosome"/>
</dbReference>
<accession>A0ABZ3FSV6</accession>
<evidence type="ECO:0000313" key="2">
    <source>
        <dbReference type="Proteomes" id="UP001442841"/>
    </source>
</evidence>
<dbReference type="RefSeq" id="WP_425309307.1">
    <property type="nucleotide sequence ID" value="NZ_CP154795.1"/>
</dbReference>
<gene>
    <name evidence="1" type="ORF">AADG42_11215</name>
</gene>
<proteinExistence type="predicted"/>